<dbReference type="InterPro" id="IPR017871">
    <property type="entry name" value="ABC_transporter-like_CS"/>
</dbReference>
<dbReference type="AlphaFoldDB" id="A0A2W7PY28"/>
<dbReference type="Gene3D" id="2.40.50.140">
    <property type="entry name" value="Nucleic acid-binding proteins"/>
    <property type="match status" value="1"/>
</dbReference>
<reference evidence="6 7" key="1">
    <citation type="submission" date="2018-06" db="EMBL/GenBank/DDBJ databases">
        <title>Genomic Encyclopedia of Archaeal and Bacterial Type Strains, Phase II (KMG-II): from individual species to whole genera.</title>
        <authorList>
            <person name="Goeker M."/>
        </authorList>
    </citation>
    <scope>NUCLEOTIDE SEQUENCE [LARGE SCALE GENOMIC DNA]</scope>
    <source>
        <strain evidence="6 7">DSM 13087</strain>
    </source>
</reference>
<evidence type="ECO:0000256" key="4">
    <source>
        <dbReference type="ARBA" id="ARBA00022840"/>
    </source>
</evidence>
<dbReference type="InterPro" id="IPR003439">
    <property type="entry name" value="ABC_transporter-like_ATP-bd"/>
</dbReference>
<dbReference type="PANTHER" id="PTHR43875">
    <property type="entry name" value="MALTODEXTRIN IMPORT ATP-BINDING PROTEIN MSMX"/>
    <property type="match status" value="1"/>
</dbReference>
<keyword evidence="7" id="KW-1185">Reference proteome</keyword>
<dbReference type="SMART" id="SM00382">
    <property type="entry name" value="AAA"/>
    <property type="match status" value="1"/>
</dbReference>
<feature type="domain" description="ABC transporter" evidence="5">
    <location>
        <begin position="4"/>
        <end position="234"/>
    </location>
</feature>
<dbReference type="NCBIfam" id="NF008653">
    <property type="entry name" value="PRK11650.1"/>
    <property type="match status" value="1"/>
</dbReference>
<dbReference type="CDD" id="cd03301">
    <property type="entry name" value="ABC_MalK_N"/>
    <property type="match status" value="1"/>
</dbReference>
<dbReference type="InterPro" id="IPR027417">
    <property type="entry name" value="P-loop_NTPase"/>
</dbReference>
<evidence type="ECO:0000256" key="1">
    <source>
        <dbReference type="ARBA" id="ARBA00005417"/>
    </source>
</evidence>
<dbReference type="GO" id="GO:0008643">
    <property type="term" value="P:carbohydrate transport"/>
    <property type="evidence" value="ECO:0007669"/>
    <property type="project" value="InterPro"/>
</dbReference>
<dbReference type="InterPro" id="IPR040582">
    <property type="entry name" value="OB_MalK-like"/>
</dbReference>
<dbReference type="Gene3D" id="3.40.50.300">
    <property type="entry name" value="P-loop containing nucleotide triphosphate hydrolases"/>
    <property type="match status" value="1"/>
</dbReference>
<evidence type="ECO:0000256" key="2">
    <source>
        <dbReference type="ARBA" id="ARBA00022448"/>
    </source>
</evidence>
<dbReference type="GO" id="GO:0016887">
    <property type="term" value="F:ATP hydrolysis activity"/>
    <property type="evidence" value="ECO:0007669"/>
    <property type="project" value="InterPro"/>
</dbReference>
<evidence type="ECO:0000259" key="5">
    <source>
        <dbReference type="PROSITE" id="PS50893"/>
    </source>
</evidence>
<dbReference type="PROSITE" id="PS50893">
    <property type="entry name" value="ABC_TRANSPORTER_2"/>
    <property type="match status" value="1"/>
</dbReference>
<sequence length="362" mass="39665">MPPIRLEGLVKRYGAVEVLHGIDLDMAEHEFTVLVGPSGCGKSTTLRMIAGLEDISAGEIWMGERAVSNLDPKDRDIAMVFQDYALYPHMNVAKNMSFSLRLQKRPKAEIDRKVRDVAEMLGLSPFLDRKPGELSGGQRQRVAMGRALCRDASTFLFDEPLSNLDAKLRGQMRAELALMRQSVKKNMIYVTHDQIEAMTLADRIVVMHGGHIQQQGTPTELFRNPANKFVAGFLGAPPMNFLDAILVSQGGDLMAQGKGFALRLPPALAARATKLAYKQVTLGLRPSDLEYVPDAPEGAGLNLKVIVSEYVGAQSVLICDCGDARVTVEIKSETPIALGETLRFAVRPEGLHLFDPKTEVAI</sequence>
<evidence type="ECO:0000256" key="3">
    <source>
        <dbReference type="ARBA" id="ARBA00022741"/>
    </source>
</evidence>
<dbReference type="OrthoDB" id="9802264at2"/>
<dbReference type="SUPFAM" id="SSF50331">
    <property type="entry name" value="MOP-like"/>
    <property type="match status" value="1"/>
</dbReference>
<dbReference type="GO" id="GO:0055052">
    <property type="term" value="C:ATP-binding cassette (ABC) transporter complex, substrate-binding subunit-containing"/>
    <property type="evidence" value="ECO:0007669"/>
    <property type="project" value="TreeGrafter"/>
</dbReference>
<dbReference type="InterPro" id="IPR015855">
    <property type="entry name" value="ABC_transpr_MalK-like"/>
</dbReference>
<dbReference type="FunFam" id="3.40.50.300:FF:000042">
    <property type="entry name" value="Maltose/maltodextrin ABC transporter, ATP-binding protein"/>
    <property type="match status" value="1"/>
</dbReference>
<evidence type="ECO:0000313" key="7">
    <source>
        <dbReference type="Proteomes" id="UP000249364"/>
    </source>
</evidence>
<comment type="caution">
    <text evidence="6">The sequence shown here is derived from an EMBL/GenBank/DDBJ whole genome shotgun (WGS) entry which is preliminary data.</text>
</comment>
<dbReference type="InterPro" id="IPR008995">
    <property type="entry name" value="Mo/tungstate-bd_C_term_dom"/>
</dbReference>
<gene>
    <name evidence="6" type="ORF">LY56_02437</name>
</gene>
<dbReference type="PROSITE" id="PS00211">
    <property type="entry name" value="ABC_TRANSPORTER_1"/>
    <property type="match status" value="1"/>
</dbReference>
<comment type="similarity">
    <text evidence="1">Belongs to the ABC transporter superfamily.</text>
</comment>
<keyword evidence="2" id="KW-0813">Transport</keyword>
<dbReference type="InterPro" id="IPR047641">
    <property type="entry name" value="ABC_transpr_MalK/UgpC-like"/>
</dbReference>
<evidence type="ECO:0000313" key="6">
    <source>
        <dbReference type="EMBL" id="PZX41234.1"/>
    </source>
</evidence>
<name>A0A2W7PY28_9RHOB</name>
<dbReference type="RefSeq" id="WP_071467952.1">
    <property type="nucleotide sequence ID" value="NZ_MEHT01000001.1"/>
</dbReference>
<dbReference type="Pfam" id="PF17912">
    <property type="entry name" value="OB_MalK"/>
    <property type="match status" value="1"/>
</dbReference>
<protein>
    <submittedName>
        <fullName evidence="6">Carbohydrate ABC transporter ATP-binding protein (CUT1 family)</fullName>
    </submittedName>
</protein>
<keyword evidence="4 6" id="KW-0067">ATP-binding</keyword>
<dbReference type="SUPFAM" id="SSF52540">
    <property type="entry name" value="P-loop containing nucleoside triphosphate hydrolases"/>
    <property type="match status" value="1"/>
</dbReference>
<organism evidence="6 7">
    <name type="scientific">Roseinatronobacter thiooxidans</name>
    <dbReference type="NCBI Taxonomy" id="121821"/>
    <lineage>
        <taxon>Bacteria</taxon>
        <taxon>Pseudomonadati</taxon>
        <taxon>Pseudomonadota</taxon>
        <taxon>Alphaproteobacteria</taxon>
        <taxon>Rhodobacterales</taxon>
        <taxon>Paracoccaceae</taxon>
        <taxon>Roseinatronobacter</taxon>
    </lineage>
</organism>
<keyword evidence="3" id="KW-0547">Nucleotide-binding</keyword>
<dbReference type="InterPro" id="IPR003593">
    <property type="entry name" value="AAA+_ATPase"/>
</dbReference>
<dbReference type="EMBL" id="QKZQ01000011">
    <property type="protein sequence ID" value="PZX41234.1"/>
    <property type="molecule type" value="Genomic_DNA"/>
</dbReference>
<dbReference type="Proteomes" id="UP000249364">
    <property type="component" value="Unassembled WGS sequence"/>
</dbReference>
<dbReference type="GO" id="GO:0140359">
    <property type="term" value="F:ABC-type transporter activity"/>
    <property type="evidence" value="ECO:0007669"/>
    <property type="project" value="InterPro"/>
</dbReference>
<dbReference type="InterPro" id="IPR012340">
    <property type="entry name" value="NA-bd_OB-fold"/>
</dbReference>
<dbReference type="Pfam" id="PF00005">
    <property type="entry name" value="ABC_tran"/>
    <property type="match status" value="1"/>
</dbReference>
<accession>A0A2W7PY28</accession>
<dbReference type="PANTHER" id="PTHR43875:SF1">
    <property type="entry name" value="OSMOPROTECTIVE COMPOUNDS UPTAKE ATP-BINDING PROTEIN GGTA"/>
    <property type="match status" value="1"/>
</dbReference>
<proteinExistence type="inferred from homology"/>
<dbReference type="Gene3D" id="2.40.50.100">
    <property type="match status" value="1"/>
</dbReference>
<dbReference type="STRING" id="121821.GCA_001870675_00055"/>
<dbReference type="GO" id="GO:0005524">
    <property type="term" value="F:ATP binding"/>
    <property type="evidence" value="ECO:0007669"/>
    <property type="project" value="UniProtKB-KW"/>
</dbReference>